<evidence type="ECO:0000256" key="1">
    <source>
        <dbReference type="SAM" id="Phobius"/>
    </source>
</evidence>
<keyword evidence="2" id="KW-0732">Signal</keyword>
<feature type="transmembrane region" description="Helical" evidence="1">
    <location>
        <begin position="221"/>
        <end position="248"/>
    </location>
</feature>
<feature type="transmembrane region" description="Helical" evidence="1">
    <location>
        <begin position="196"/>
        <end position="214"/>
    </location>
</feature>
<proteinExistence type="predicted"/>
<organism evidence="4 5">
    <name type="scientific">Huso huso</name>
    <name type="common">Beluga</name>
    <name type="synonym">Acipenser huso</name>
    <dbReference type="NCBI Taxonomy" id="61971"/>
    <lineage>
        <taxon>Eukaryota</taxon>
        <taxon>Metazoa</taxon>
        <taxon>Chordata</taxon>
        <taxon>Craniata</taxon>
        <taxon>Vertebrata</taxon>
        <taxon>Euteleostomi</taxon>
        <taxon>Actinopterygii</taxon>
        <taxon>Chondrostei</taxon>
        <taxon>Acipenseriformes</taxon>
        <taxon>Acipenseridae</taxon>
        <taxon>Huso</taxon>
    </lineage>
</organism>
<feature type="chain" id="PRO_5046539049" evidence="2">
    <location>
        <begin position="21"/>
        <end position="301"/>
    </location>
</feature>
<dbReference type="InterPro" id="IPR006704">
    <property type="entry name" value="CD47"/>
</dbReference>
<feature type="transmembrane region" description="Helical" evidence="1">
    <location>
        <begin position="130"/>
        <end position="153"/>
    </location>
</feature>
<gene>
    <name evidence="4" type="ORF">HHUSO_G11717</name>
</gene>
<keyword evidence="5" id="KW-1185">Reference proteome</keyword>
<dbReference type="EMBL" id="JAHFZB010000009">
    <property type="protein sequence ID" value="KAK6485822.1"/>
    <property type="molecule type" value="Genomic_DNA"/>
</dbReference>
<keyword evidence="1" id="KW-0472">Membrane</keyword>
<dbReference type="InterPro" id="IPR013270">
    <property type="entry name" value="CD47_Vset"/>
</dbReference>
<keyword evidence="1" id="KW-0812">Transmembrane</keyword>
<evidence type="ECO:0000256" key="2">
    <source>
        <dbReference type="SAM" id="SignalP"/>
    </source>
</evidence>
<feature type="signal peptide" evidence="2">
    <location>
        <begin position="1"/>
        <end position="20"/>
    </location>
</feature>
<reference evidence="4 5" key="1">
    <citation type="submission" date="2021-05" db="EMBL/GenBank/DDBJ databases">
        <authorList>
            <person name="Zahm M."/>
            <person name="Klopp C."/>
            <person name="Cabau C."/>
            <person name="Kuhl H."/>
            <person name="Suciu R."/>
            <person name="Ciorpac M."/>
            <person name="Holostenco D."/>
            <person name="Gessner J."/>
            <person name="Wuertz S."/>
            <person name="Hohne C."/>
            <person name="Stock M."/>
            <person name="Gislard M."/>
            <person name="Lluch J."/>
            <person name="Milhes M."/>
            <person name="Lampietro C."/>
            <person name="Lopez Roques C."/>
            <person name="Donnadieu C."/>
            <person name="Du K."/>
            <person name="Schartl M."/>
            <person name="Guiguen Y."/>
        </authorList>
    </citation>
    <scope>NUCLEOTIDE SEQUENCE [LARGE SCALE GENOMIC DNA]</scope>
    <source>
        <strain evidence="4">Hh-F2</strain>
        <tissue evidence="4">Blood</tissue>
    </source>
</reference>
<dbReference type="PROSITE" id="PS50835">
    <property type="entry name" value="IG_LIKE"/>
    <property type="match status" value="1"/>
</dbReference>
<feature type="transmembrane region" description="Helical" evidence="1">
    <location>
        <begin position="160"/>
        <end position="184"/>
    </location>
</feature>
<protein>
    <submittedName>
        <fullName evidence="4">Leukocyte surface antigen CD47-like isoform X3</fullName>
    </submittedName>
</protein>
<name>A0ABR0ZLY9_HUSHU</name>
<dbReference type="InterPro" id="IPR007110">
    <property type="entry name" value="Ig-like_dom"/>
</dbReference>
<dbReference type="Gene3D" id="2.60.40.10">
    <property type="entry name" value="Immunoglobulins"/>
    <property type="match status" value="1"/>
</dbReference>
<evidence type="ECO:0000313" key="5">
    <source>
        <dbReference type="Proteomes" id="UP001369086"/>
    </source>
</evidence>
<dbReference type="PANTHER" id="PTHR10613:SF0">
    <property type="entry name" value="LEUKOCYTE SURFACE ANTIGEN CD47"/>
    <property type="match status" value="1"/>
</dbReference>
<keyword evidence="1" id="KW-1133">Transmembrane helix</keyword>
<dbReference type="InterPro" id="IPR013783">
    <property type="entry name" value="Ig-like_fold"/>
</dbReference>
<dbReference type="Proteomes" id="UP001369086">
    <property type="component" value="Unassembled WGS sequence"/>
</dbReference>
<sequence>MYLTTILALLVCVLLDTGSAQLNLITANQTSHQCKVLLNCKVTNLIQNSSSLMILQWKFNGDRIYYFDAETTVKDTNVVKDISELGRGDASLWIEKPRSGTYTCLVTELNTSGQSEFYLEAKLLFPKAAFTAYCVLYSGILLCVIIQMAISCIRKHQNYVFGICLVLAGVVLIILGLCLLFDGVSVNMTIKSNTGFGIHVFTLLIVIIIQFFFLTGFLDFVLTIITLVCAVSKIVGFIIAVVGFSISVATKDCTTQNNSYYSVIGGLVIFLIGVIGDMVFWIKSEWSRHRRELRLVIPRPH</sequence>
<evidence type="ECO:0000313" key="4">
    <source>
        <dbReference type="EMBL" id="KAK6485822.1"/>
    </source>
</evidence>
<dbReference type="Pfam" id="PF08204">
    <property type="entry name" value="V-set_CD47"/>
    <property type="match status" value="1"/>
</dbReference>
<feature type="transmembrane region" description="Helical" evidence="1">
    <location>
        <begin position="260"/>
        <end position="282"/>
    </location>
</feature>
<accession>A0ABR0ZLY9</accession>
<comment type="caution">
    <text evidence="4">The sequence shown here is derived from an EMBL/GenBank/DDBJ whole genome shotgun (WGS) entry which is preliminary data.</text>
</comment>
<feature type="domain" description="Ig-like" evidence="3">
    <location>
        <begin position="38"/>
        <end position="120"/>
    </location>
</feature>
<evidence type="ECO:0000259" key="3">
    <source>
        <dbReference type="PROSITE" id="PS50835"/>
    </source>
</evidence>
<dbReference type="PANTHER" id="PTHR10613">
    <property type="entry name" value="LEUKOCYTE SURFACE ANTIGEN CD47"/>
    <property type="match status" value="1"/>
</dbReference>